<dbReference type="Pfam" id="PF22928">
    <property type="entry name" value="INTS1_R4"/>
    <property type="match status" value="1"/>
</dbReference>
<evidence type="ECO:0000256" key="4">
    <source>
        <dbReference type="PROSITE-ProRule" id="PRU00221"/>
    </source>
</evidence>
<keyword evidence="1 4" id="KW-0853">WD repeat</keyword>
<feature type="compositionally biased region" description="Polar residues" evidence="5">
    <location>
        <begin position="15"/>
        <end position="26"/>
    </location>
</feature>
<evidence type="ECO:0000313" key="8">
    <source>
        <dbReference type="Proteomes" id="UP000494206"/>
    </source>
</evidence>
<comment type="similarity">
    <text evidence="3">Belongs to the THOC3 family.</text>
</comment>
<dbReference type="PANTHER" id="PTHR22839">
    <property type="entry name" value="THO COMPLEX SUBUNIT 3 THO3"/>
    <property type="match status" value="1"/>
</dbReference>
<dbReference type="FunFam" id="2.130.10.10:FF:000746">
    <property type="entry name" value="THO Complex (Transcription factor/nuclear export) subunit"/>
    <property type="match status" value="1"/>
</dbReference>
<feature type="domain" description="Integrator complex subunit 1 R4" evidence="6">
    <location>
        <begin position="50"/>
        <end position="139"/>
    </location>
</feature>
<dbReference type="EMBL" id="CADEPM010000007">
    <property type="protein sequence ID" value="CAB3408605.1"/>
    <property type="molecule type" value="Genomic_DNA"/>
</dbReference>
<dbReference type="InterPro" id="IPR015943">
    <property type="entry name" value="WD40/YVTN_repeat-like_dom_sf"/>
</dbReference>
<dbReference type="InterPro" id="IPR040132">
    <property type="entry name" value="Tex1/THOC3"/>
</dbReference>
<feature type="repeat" description="WD" evidence="4">
    <location>
        <begin position="413"/>
        <end position="443"/>
    </location>
</feature>
<dbReference type="Pfam" id="PF00400">
    <property type="entry name" value="WD40"/>
    <property type="match status" value="3"/>
</dbReference>
<sequence length="496" mass="55329">MDDVDERDARAGSFSRYNYQNDTPQGSRDVDVVANLISDYEYATDMGDREKLDLLRKVEAALKKNPENCTKAPKFISQLLTHPNVSIRKSAFNCALTILSNPKNPKTIILNAYRLAFCCSNKQVAQHALCLLPEFVTVCPEESANLIKFGTVALRKLPAPSTDTEQMTVSFRERRVPRLHNGQEAINHFEKYRRIRTTDMKVQQCQTISFNCDGTRLICGANDRKVSVANVDGGRLKFSWIGSSHQSSVEQVACSMVSPHMFASASSDKSVCVWDIRQSKPSHRISNKSGNVYIAWSPCDNYFVFGDKDSFINVVDSRNYQVVNNYDIKQFSHECVFHPKSNHLLVASSYGKVEIFNFSSGSLDHVSTIQAHSPQVDCLAIAVTRDGQKLAVGASDASCSLWNLDELICERVIPRHDYNIRSVSFSCNGQILASGSEDHSIDLVYVPDGSRCHEIKNTGETFSVTWHPSQLLLAYASADAHNKRDSSCVKTFGHST</sequence>
<accession>A0A8S1EY01</accession>
<name>A0A8S1EY01_9PELO</name>
<evidence type="ECO:0000256" key="1">
    <source>
        <dbReference type="ARBA" id="ARBA00022574"/>
    </source>
</evidence>
<dbReference type="GO" id="GO:0006406">
    <property type="term" value="P:mRNA export from nucleus"/>
    <property type="evidence" value="ECO:0007669"/>
    <property type="project" value="InterPro"/>
</dbReference>
<dbReference type="InterPro" id="IPR036322">
    <property type="entry name" value="WD40_repeat_dom_sf"/>
</dbReference>
<keyword evidence="2" id="KW-0677">Repeat</keyword>
<reference evidence="7 8" key="1">
    <citation type="submission" date="2020-04" db="EMBL/GenBank/DDBJ databases">
        <authorList>
            <person name="Laetsch R D."/>
            <person name="Stevens L."/>
            <person name="Kumar S."/>
            <person name="Blaxter L. M."/>
        </authorList>
    </citation>
    <scope>NUCLEOTIDE SEQUENCE [LARGE SCALE GENOMIC DNA]</scope>
</reference>
<gene>
    <name evidence="7" type="ORF">CBOVIS_LOCUS10364</name>
</gene>
<dbReference type="InterPro" id="IPR001680">
    <property type="entry name" value="WD40_rpt"/>
</dbReference>
<evidence type="ECO:0000313" key="7">
    <source>
        <dbReference type="EMBL" id="CAB3408605.1"/>
    </source>
</evidence>
<dbReference type="Proteomes" id="UP000494206">
    <property type="component" value="Unassembled WGS sequence"/>
</dbReference>
<dbReference type="InterPro" id="IPR053965">
    <property type="entry name" value="INTS1_R4"/>
</dbReference>
<evidence type="ECO:0000259" key="6">
    <source>
        <dbReference type="Pfam" id="PF22928"/>
    </source>
</evidence>
<dbReference type="OrthoDB" id="340259at2759"/>
<dbReference type="PANTHER" id="PTHR22839:SF0">
    <property type="entry name" value="THO COMPLEX SUBUNIT 3"/>
    <property type="match status" value="1"/>
</dbReference>
<dbReference type="GO" id="GO:0000445">
    <property type="term" value="C:THO complex part of transcription export complex"/>
    <property type="evidence" value="ECO:0007669"/>
    <property type="project" value="TreeGrafter"/>
</dbReference>
<dbReference type="SUPFAM" id="SSF50978">
    <property type="entry name" value="WD40 repeat-like"/>
    <property type="match status" value="1"/>
</dbReference>
<proteinExistence type="inferred from homology"/>
<keyword evidence="8" id="KW-1185">Reference proteome</keyword>
<dbReference type="Gene3D" id="2.130.10.10">
    <property type="entry name" value="YVTN repeat-like/Quinoprotein amine dehydrogenase"/>
    <property type="match status" value="2"/>
</dbReference>
<dbReference type="SMART" id="SM00320">
    <property type="entry name" value="WD40"/>
    <property type="match status" value="7"/>
</dbReference>
<evidence type="ECO:0000256" key="2">
    <source>
        <dbReference type="ARBA" id="ARBA00022737"/>
    </source>
</evidence>
<evidence type="ECO:0000256" key="5">
    <source>
        <dbReference type="SAM" id="MobiDB-lite"/>
    </source>
</evidence>
<feature type="repeat" description="WD" evidence="4">
    <location>
        <begin position="242"/>
        <end position="284"/>
    </location>
</feature>
<dbReference type="PROSITE" id="PS50082">
    <property type="entry name" value="WD_REPEATS_2"/>
    <property type="match status" value="2"/>
</dbReference>
<organism evidence="7 8">
    <name type="scientific">Caenorhabditis bovis</name>
    <dbReference type="NCBI Taxonomy" id="2654633"/>
    <lineage>
        <taxon>Eukaryota</taxon>
        <taxon>Metazoa</taxon>
        <taxon>Ecdysozoa</taxon>
        <taxon>Nematoda</taxon>
        <taxon>Chromadorea</taxon>
        <taxon>Rhabditida</taxon>
        <taxon>Rhabditina</taxon>
        <taxon>Rhabditomorpha</taxon>
        <taxon>Rhabditoidea</taxon>
        <taxon>Rhabditidae</taxon>
        <taxon>Peloderinae</taxon>
        <taxon>Caenorhabditis</taxon>
    </lineage>
</organism>
<comment type="caution">
    <text evidence="7">The sequence shown here is derived from an EMBL/GenBank/DDBJ whole genome shotgun (WGS) entry which is preliminary data.</text>
</comment>
<feature type="region of interest" description="Disordered" evidence="5">
    <location>
        <begin position="1"/>
        <end position="26"/>
    </location>
</feature>
<dbReference type="AlphaFoldDB" id="A0A8S1EY01"/>
<dbReference type="SUPFAM" id="SSF48371">
    <property type="entry name" value="ARM repeat"/>
    <property type="match status" value="1"/>
</dbReference>
<protein>
    <recommendedName>
        <fullName evidence="6">Integrator complex subunit 1 R4 domain-containing protein</fullName>
    </recommendedName>
</protein>
<dbReference type="InterPro" id="IPR016024">
    <property type="entry name" value="ARM-type_fold"/>
</dbReference>
<evidence type="ECO:0000256" key="3">
    <source>
        <dbReference type="ARBA" id="ARBA00046343"/>
    </source>
</evidence>